<keyword evidence="2" id="KW-1185">Reference proteome</keyword>
<dbReference type="InterPro" id="IPR036388">
    <property type="entry name" value="WH-like_DNA-bd_sf"/>
</dbReference>
<accession>A0A2A9CUN7</accession>
<dbReference type="OrthoDB" id="4453977at2"/>
<dbReference type="Proteomes" id="UP000226079">
    <property type="component" value="Unassembled WGS sequence"/>
</dbReference>
<protein>
    <submittedName>
        <fullName evidence="1">Uncharacterized protein</fullName>
    </submittedName>
</protein>
<comment type="caution">
    <text evidence="1">The sequence shown here is derived from an EMBL/GenBank/DDBJ whole genome shotgun (WGS) entry which is preliminary data.</text>
</comment>
<organism evidence="1 2">
    <name type="scientific">Propionicimonas paludicola</name>
    <dbReference type="NCBI Taxonomy" id="185243"/>
    <lineage>
        <taxon>Bacteria</taxon>
        <taxon>Bacillati</taxon>
        <taxon>Actinomycetota</taxon>
        <taxon>Actinomycetes</taxon>
        <taxon>Propionibacteriales</taxon>
        <taxon>Nocardioidaceae</taxon>
        <taxon>Propionicimonas</taxon>
    </lineage>
</organism>
<name>A0A2A9CUN7_9ACTN</name>
<dbReference type="EMBL" id="PDJC01000001">
    <property type="protein sequence ID" value="PFG18134.1"/>
    <property type="molecule type" value="Genomic_DNA"/>
</dbReference>
<sequence>MTTSFPTLIALNREWTHLDLTSPDTVRCWAQTEPALASCRDLSAILDAARQHPDPVFAALLRLGADGSGLARRVILQAMLGLIVRLAKGRPEVFEEAVGEAWLLIAEYPLARRPSSIVANLAWALRRWVAERSLPPRTGLAELPDPALAEAEPDPARTLARARELGLIDPLTHRTLSSVYLAGKTSAQAGRELGLSAEAVRWRCSRALRNLHRQAALLAG</sequence>
<dbReference type="SUPFAM" id="SSF88659">
    <property type="entry name" value="Sigma3 and sigma4 domains of RNA polymerase sigma factors"/>
    <property type="match status" value="1"/>
</dbReference>
<reference evidence="1 2" key="1">
    <citation type="submission" date="2017-10" db="EMBL/GenBank/DDBJ databases">
        <title>Sequencing the genomes of 1000 actinobacteria strains.</title>
        <authorList>
            <person name="Klenk H.-P."/>
        </authorList>
    </citation>
    <scope>NUCLEOTIDE SEQUENCE [LARGE SCALE GENOMIC DNA]</scope>
    <source>
        <strain evidence="1 2">DSM 15597</strain>
    </source>
</reference>
<dbReference type="AlphaFoldDB" id="A0A2A9CUN7"/>
<gene>
    <name evidence="1" type="ORF">ATK74_2715</name>
</gene>
<evidence type="ECO:0000313" key="1">
    <source>
        <dbReference type="EMBL" id="PFG18134.1"/>
    </source>
</evidence>
<dbReference type="InterPro" id="IPR013324">
    <property type="entry name" value="RNA_pol_sigma_r3/r4-like"/>
</dbReference>
<dbReference type="RefSeq" id="WP_098461509.1">
    <property type="nucleotide sequence ID" value="NZ_PDJC01000001.1"/>
</dbReference>
<proteinExistence type="predicted"/>
<dbReference type="Gene3D" id="1.10.10.10">
    <property type="entry name" value="Winged helix-like DNA-binding domain superfamily/Winged helix DNA-binding domain"/>
    <property type="match status" value="1"/>
</dbReference>
<evidence type="ECO:0000313" key="2">
    <source>
        <dbReference type="Proteomes" id="UP000226079"/>
    </source>
</evidence>